<feature type="domain" description="F-box" evidence="1">
    <location>
        <begin position="18"/>
        <end position="66"/>
    </location>
</feature>
<evidence type="ECO:0000313" key="2">
    <source>
        <dbReference type="EMBL" id="KAK4549727.1"/>
    </source>
</evidence>
<comment type="caution">
    <text evidence="2">The sequence shown here is derived from an EMBL/GenBank/DDBJ whole genome shotgun (WGS) entry which is preliminary data.</text>
</comment>
<dbReference type="PROSITE" id="PS50181">
    <property type="entry name" value="FBOX"/>
    <property type="match status" value="1"/>
</dbReference>
<sequence length="307" mass="34803">MPLSPPKGVINKPVHVASECLNGLPSEILLTIFQDFTAPELARLLKVSQRLRAVILAHEAHLAREIAAVHRDRLRDDAQKLDFSGIEIAVALQRYLQCTRHSYCRETEWVRPLWAPSFAELYASKQPRPGVSGSVALNDPHDIGKLVHYLFVMQRWQEPKDPMFQLPMNYGLSFDYPTFAATVTHHWHQTVWSENELRRTYDMLSEGEVFGKGYRQRGSNGPHVHINSAKWAVCGHRFFHKALVGNGVMDITTLLPAGSSWKLFCRHPNTRLLRRFILGLDENASLRPLVVAALFEHAEICDPVSSG</sequence>
<dbReference type="SMART" id="SM00256">
    <property type="entry name" value="FBOX"/>
    <property type="match status" value="1"/>
</dbReference>
<dbReference type="Proteomes" id="UP001324427">
    <property type="component" value="Unassembled WGS sequence"/>
</dbReference>
<gene>
    <name evidence="2" type="ORF">LTR36_005028</name>
</gene>
<evidence type="ECO:0000259" key="1">
    <source>
        <dbReference type="PROSITE" id="PS50181"/>
    </source>
</evidence>
<name>A0AAV9JW33_9PEZI</name>
<protein>
    <recommendedName>
        <fullName evidence="1">F-box domain-containing protein</fullName>
    </recommendedName>
</protein>
<accession>A0AAV9JW33</accession>
<dbReference type="InterPro" id="IPR001810">
    <property type="entry name" value="F-box_dom"/>
</dbReference>
<dbReference type="InterPro" id="IPR036047">
    <property type="entry name" value="F-box-like_dom_sf"/>
</dbReference>
<keyword evidence="3" id="KW-1185">Reference proteome</keyword>
<dbReference type="Pfam" id="PF12937">
    <property type="entry name" value="F-box-like"/>
    <property type="match status" value="1"/>
</dbReference>
<dbReference type="AlphaFoldDB" id="A0AAV9JW33"/>
<dbReference type="SUPFAM" id="SSF81383">
    <property type="entry name" value="F-box domain"/>
    <property type="match status" value="1"/>
</dbReference>
<proteinExistence type="predicted"/>
<reference evidence="2 3" key="1">
    <citation type="submission" date="2021-11" db="EMBL/GenBank/DDBJ databases">
        <title>Black yeast isolated from Biological Soil Crust.</title>
        <authorList>
            <person name="Kurbessoian T."/>
        </authorList>
    </citation>
    <scope>NUCLEOTIDE SEQUENCE [LARGE SCALE GENOMIC DNA]</scope>
    <source>
        <strain evidence="2 3">CCFEE 5522</strain>
    </source>
</reference>
<organism evidence="2 3">
    <name type="scientific">Oleoguttula mirabilis</name>
    <dbReference type="NCBI Taxonomy" id="1507867"/>
    <lineage>
        <taxon>Eukaryota</taxon>
        <taxon>Fungi</taxon>
        <taxon>Dikarya</taxon>
        <taxon>Ascomycota</taxon>
        <taxon>Pezizomycotina</taxon>
        <taxon>Dothideomycetes</taxon>
        <taxon>Dothideomycetidae</taxon>
        <taxon>Mycosphaerellales</taxon>
        <taxon>Teratosphaeriaceae</taxon>
        <taxon>Oleoguttula</taxon>
    </lineage>
</organism>
<evidence type="ECO:0000313" key="3">
    <source>
        <dbReference type="Proteomes" id="UP001324427"/>
    </source>
</evidence>
<dbReference type="EMBL" id="JAVFHQ010000003">
    <property type="protein sequence ID" value="KAK4549727.1"/>
    <property type="molecule type" value="Genomic_DNA"/>
</dbReference>